<comment type="caution">
    <text evidence="2">The sequence shown here is derived from an EMBL/GenBank/DDBJ whole genome shotgun (WGS) entry which is preliminary data.</text>
</comment>
<sequence length="239" mass="26791">MSKQVVAVTKGLINYLGHGHDQGKSEFGGRDDNGGVTSGGGYKWEQVMVLLIDYLDHGRDQGVVPNGGRFHPSGKKKGGRDSFERKWGLEDDRYRPSLNHKRCRLGISADVAFRTPPAPYEKSKFLGSGGVWSQGRNLKELTEGHHQEWSSRLNLTQHGETYQIIAIVGLQRGIPSKRESSLALTTSPPFVHTARRSYRLNGPVKCSDRGDAAVRRRRRREKSTEPYHLEEGEVVTRFP</sequence>
<dbReference type="AlphaFoldDB" id="A0AAP0DX23"/>
<feature type="region of interest" description="Disordered" evidence="1">
    <location>
        <begin position="205"/>
        <end position="239"/>
    </location>
</feature>
<evidence type="ECO:0000313" key="3">
    <source>
        <dbReference type="Proteomes" id="UP001420932"/>
    </source>
</evidence>
<gene>
    <name evidence="2" type="ORF">Syun_031879</name>
</gene>
<evidence type="ECO:0000256" key="1">
    <source>
        <dbReference type="SAM" id="MobiDB-lite"/>
    </source>
</evidence>
<feature type="compositionally biased region" description="Basic and acidic residues" evidence="1">
    <location>
        <begin position="222"/>
        <end position="231"/>
    </location>
</feature>
<organism evidence="2 3">
    <name type="scientific">Stephania yunnanensis</name>
    <dbReference type="NCBI Taxonomy" id="152371"/>
    <lineage>
        <taxon>Eukaryota</taxon>
        <taxon>Viridiplantae</taxon>
        <taxon>Streptophyta</taxon>
        <taxon>Embryophyta</taxon>
        <taxon>Tracheophyta</taxon>
        <taxon>Spermatophyta</taxon>
        <taxon>Magnoliopsida</taxon>
        <taxon>Ranunculales</taxon>
        <taxon>Menispermaceae</taxon>
        <taxon>Menispermoideae</taxon>
        <taxon>Cissampelideae</taxon>
        <taxon>Stephania</taxon>
    </lineage>
</organism>
<evidence type="ECO:0000313" key="2">
    <source>
        <dbReference type="EMBL" id="KAK9080913.1"/>
    </source>
</evidence>
<name>A0AAP0DX23_9MAGN</name>
<dbReference type="EMBL" id="JBBNAF010000060">
    <property type="protein sequence ID" value="KAK9080913.1"/>
    <property type="molecule type" value="Genomic_DNA"/>
</dbReference>
<dbReference type="Proteomes" id="UP001420932">
    <property type="component" value="Unassembled WGS sequence"/>
</dbReference>
<feature type="region of interest" description="Disordered" evidence="1">
    <location>
        <begin position="63"/>
        <end position="82"/>
    </location>
</feature>
<accession>A0AAP0DX23</accession>
<protein>
    <submittedName>
        <fullName evidence="2">Uncharacterized protein</fullName>
    </submittedName>
</protein>
<keyword evidence="3" id="KW-1185">Reference proteome</keyword>
<proteinExistence type="predicted"/>
<reference evidence="2 3" key="1">
    <citation type="submission" date="2024-01" db="EMBL/GenBank/DDBJ databases">
        <title>Genome assemblies of Stephania.</title>
        <authorList>
            <person name="Yang L."/>
        </authorList>
    </citation>
    <scope>NUCLEOTIDE SEQUENCE [LARGE SCALE GENOMIC DNA]</scope>
    <source>
        <strain evidence="2">YNDBR</strain>
        <tissue evidence="2">Leaf</tissue>
    </source>
</reference>